<comment type="caution">
    <text evidence="3">The sequence shown here is derived from an EMBL/GenBank/DDBJ whole genome shotgun (WGS) entry which is preliminary data.</text>
</comment>
<dbReference type="NCBIfam" id="TIGR00813">
    <property type="entry name" value="sss"/>
    <property type="match status" value="1"/>
</dbReference>
<dbReference type="InterPro" id="IPR001734">
    <property type="entry name" value="Na/solute_symporter"/>
</dbReference>
<feature type="transmembrane region" description="Helical" evidence="2">
    <location>
        <begin position="87"/>
        <end position="108"/>
    </location>
</feature>
<feature type="transmembrane region" description="Helical" evidence="2">
    <location>
        <begin position="477"/>
        <end position="497"/>
    </location>
</feature>
<feature type="transmembrane region" description="Helical" evidence="2">
    <location>
        <begin position="340"/>
        <end position="363"/>
    </location>
</feature>
<dbReference type="CDD" id="cd11478">
    <property type="entry name" value="SLC5sbd_u2"/>
    <property type="match status" value="1"/>
</dbReference>
<evidence type="ECO:0000313" key="4">
    <source>
        <dbReference type="Proteomes" id="UP000720508"/>
    </source>
</evidence>
<keyword evidence="2" id="KW-1133">Transmembrane helix</keyword>
<dbReference type="Proteomes" id="UP000720508">
    <property type="component" value="Unassembled WGS sequence"/>
</dbReference>
<feature type="transmembrane region" description="Helical" evidence="2">
    <location>
        <begin position="191"/>
        <end position="211"/>
    </location>
</feature>
<dbReference type="PANTHER" id="PTHR11819:SF195">
    <property type="entry name" value="SODIUM_GLUCOSE COTRANSPORTER 4"/>
    <property type="match status" value="1"/>
</dbReference>
<protein>
    <submittedName>
        <fullName evidence="3">Sodium:solute symporter family protein</fullName>
    </submittedName>
</protein>
<comment type="similarity">
    <text evidence="1">Belongs to the sodium:solute symporter (SSF) (TC 2.A.21) family.</text>
</comment>
<reference evidence="3 4" key="1">
    <citation type="submission" date="2021-06" db="EMBL/GenBank/DDBJ databases">
        <authorList>
            <person name="Pan X."/>
        </authorList>
    </citation>
    <scope>NUCLEOTIDE SEQUENCE [LARGE SCALE GENOMIC DNA]</scope>
    <source>
        <strain evidence="3 4">4503</strain>
    </source>
</reference>
<organism evidence="3 4">
    <name type="scientific">Streptomyces niphimycinicus</name>
    <dbReference type="NCBI Taxonomy" id="2842201"/>
    <lineage>
        <taxon>Bacteria</taxon>
        <taxon>Bacillati</taxon>
        <taxon>Actinomycetota</taxon>
        <taxon>Actinomycetes</taxon>
        <taxon>Kitasatosporales</taxon>
        <taxon>Streptomycetaceae</taxon>
        <taxon>Streptomyces</taxon>
    </lineage>
</organism>
<dbReference type="EMBL" id="JAHLEM010000236">
    <property type="protein sequence ID" value="MBU3866585.1"/>
    <property type="molecule type" value="Genomic_DNA"/>
</dbReference>
<dbReference type="RefSeq" id="WP_216343612.1">
    <property type="nucleotide sequence ID" value="NZ_JAHLEM010000236.1"/>
</dbReference>
<dbReference type="Pfam" id="PF00474">
    <property type="entry name" value="SSF"/>
    <property type="match status" value="1"/>
</dbReference>
<keyword evidence="4" id="KW-1185">Reference proteome</keyword>
<keyword evidence="2" id="KW-0472">Membrane</keyword>
<sequence>MRYLAEGLRLPTNALDYTILILYFIVVLGVGFAARASVKTSLDFFLSGRSLPAWVTGLAFVAANLGALEILGMAANGAQYGVYTVHWYWVGAIPAMVFLGLVMMPFYYGSKVRSVPEFLLHRYGPSSHLLSSIIFSIASVLIAGVNLYAMAIVVEALLGWPQWVAIVVAGLFVLAYITLGGLSSAIYNEVLQFFVILAALIPLTVIGLRRVGGFGGLKDSLVHSHGPNFVSAWGGTGIGSPNPLGANWLTIVLGLGFCLSFGYWTTNFAEVQRALSARNLSAAQRTPLIAAFPKMFIPLIVVVPGLIALVLEPDIGSKASGLQYNDAIPLLMSELLPNGVLGLAVTGLLAAFMAGMAANVSSFNTVFTHDIWRAYIRKDRPDGYYLLTGRVVTAIGVLAGMGTAFIASSFSNIMNYLQTLFSFFNVPLFCVFIIGMFWKRATAQAGFWGLLCGTVAAMINYFWLYRAGVISIPSDQGANFVSAIVAFVVGGVVMVAVTPFTKPKPVESLAGLVYGTTAPGVAEPPAPGDEAWYRRPAVLGWSALVLAALCYIPFSL</sequence>
<evidence type="ECO:0000256" key="1">
    <source>
        <dbReference type="RuleBase" id="RU362091"/>
    </source>
</evidence>
<name>A0ABS6CI27_9ACTN</name>
<feature type="transmembrane region" description="Helical" evidence="2">
    <location>
        <begin position="50"/>
        <end position="75"/>
    </location>
</feature>
<feature type="transmembrane region" description="Helical" evidence="2">
    <location>
        <begin position="246"/>
        <end position="266"/>
    </location>
</feature>
<keyword evidence="2" id="KW-0812">Transmembrane</keyword>
<dbReference type="PANTHER" id="PTHR11819">
    <property type="entry name" value="SOLUTE CARRIER FAMILY 5"/>
    <property type="match status" value="1"/>
</dbReference>
<gene>
    <name evidence="3" type="ORF">KN815_21700</name>
</gene>
<evidence type="ECO:0000256" key="2">
    <source>
        <dbReference type="SAM" id="Phobius"/>
    </source>
</evidence>
<proteinExistence type="inferred from homology"/>
<feature type="transmembrane region" description="Helical" evidence="2">
    <location>
        <begin position="20"/>
        <end position="38"/>
    </location>
</feature>
<feature type="transmembrane region" description="Helical" evidence="2">
    <location>
        <begin position="416"/>
        <end position="438"/>
    </location>
</feature>
<evidence type="ECO:0000313" key="3">
    <source>
        <dbReference type="EMBL" id="MBU3866585.1"/>
    </source>
</evidence>
<feature type="transmembrane region" description="Helical" evidence="2">
    <location>
        <begin position="160"/>
        <end position="179"/>
    </location>
</feature>
<dbReference type="PROSITE" id="PS50283">
    <property type="entry name" value="NA_SOLUT_SYMP_3"/>
    <property type="match status" value="1"/>
</dbReference>
<feature type="transmembrane region" description="Helical" evidence="2">
    <location>
        <begin position="445"/>
        <end position="465"/>
    </location>
</feature>
<feature type="transmembrane region" description="Helical" evidence="2">
    <location>
        <begin position="384"/>
        <end position="410"/>
    </location>
</feature>
<feature type="transmembrane region" description="Helical" evidence="2">
    <location>
        <begin position="287"/>
        <end position="311"/>
    </location>
</feature>
<accession>A0ABS6CI27</accession>
<feature type="transmembrane region" description="Helical" evidence="2">
    <location>
        <begin position="537"/>
        <end position="554"/>
    </location>
</feature>
<feature type="transmembrane region" description="Helical" evidence="2">
    <location>
        <begin position="129"/>
        <end position="154"/>
    </location>
</feature>